<sequence length="46" mass="5027">MAEFLFLAFKSTVQAGFYPGAGAFTGFAKTCRRYREADPPSANFDA</sequence>
<evidence type="ECO:0000313" key="2">
    <source>
        <dbReference type="Proteomes" id="UP001234585"/>
    </source>
</evidence>
<accession>A0AA50CL86</accession>
<name>A0AA50CL86_9HYPH</name>
<reference evidence="1 2" key="1">
    <citation type="submission" date="2023-08" db="EMBL/GenBank/DDBJ databases">
        <title>Pathogen: clinical or host-associated sample.</title>
        <authorList>
            <person name="Hergert J."/>
            <person name="Casey R."/>
            <person name="Wagner J."/>
            <person name="Young E.L."/>
            <person name="Oakeson K.F."/>
        </authorList>
    </citation>
    <scope>NUCLEOTIDE SEQUENCE [LARGE SCALE GENOMIC DNA]</scope>
    <source>
        <strain evidence="1 2">1760953</strain>
    </source>
</reference>
<dbReference type="AlphaFoldDB" id="A0AA50CL86"/>
<keyword evidence="2" id="KW-1185">Reference proteome</keyword>
<dbReference type="RefSeq" id="WP_160869578.1">
    <property type="nucleotide sequence ID" value="NZ_CP132302.1"/>
</dbReference>
<gene>
    <name evidence="1" type="ORF">Q9313_03565</name>
</gene>
<organism evidence="1 2">
    <name type="scientific">Shinella sumterensis</name>
    <dbReference type="NCBI Taxonomy" id="1967501"/>
    <lineage>
        <taxon>Bacteria</taxon>
        <taxon>Pseudomonadati</taxon>
        <taxon>Pseudomonadota</taxon>
        <taxon>Alphaproteobacteria</taxon>
        <taxon>Hyphomicrobiales</taxon>
        <taxon>Rhizobiaceae</taxon>
        <taxon>Shinella</taxon>
    </lineage>
</organism>
<proteinExistence type="predicted"/>
<dbReference type="Proteomes" id="UP001234585">
    <property type="component" value="Chromosome"/>
</dbReference>
<protein>
    <submittedName>
        <fullName evidence="1">Uncharacterized protein</fullName>
    </submittedName>
</protein>
<evidence type="ECO:0000313" key="1">
    <source>
        <dbReference type="EMBL" id="WLR98120.1"/>
    </source>
</evidence>
<dbReference type="EMBL" id="CP132302">
    <property type="protein sequence ID" value="WLR98120.1"/>
    <property type="molecule type" value="Genomic_DNA"/>
</dbReference>